<dbReference type="Proteomes" id="UP000319466">
    <property type="component" value="Segment"/>
</dbReference>
<name>A0A513ZZY6_9CAUD</name>
<sequence>MSSFYEVRLSDSQDAIFINIDAVPEFAVYEDFIEYKGLKLNRGDFVDALVNSESIVKSLTPEARGLVEENSEEVSEKE</sequence>
<proteinExistence type="predicted"/>
<reference evidence="1 2" key="1">
    <citation type="submission" date="2019-04" db="EMBL/GenBank/DDBJ databases">
        <title>Novel bacteriophages capable of disrupting biofilms from clinical strains of Aeromonas hydrophila with intrinsic antibiotic resistance.</title>
        <authorList>
            <person name="Kabwe M."/>
            <person name="Brown T.L."/>
            <person name="Speirs L."/>
            <person name="Ku H."/>
            <person name="Leach M."/>
            <person name="Chan H.T."/>
            <person name="Petrovski S."/>
            <person name="Lock P."/>
            <person name="Tucci J."/>
        </authorList>
    </citation>
    <scope>NUCLEOTIDE SEQUENCE [LARGE SCALE GENOMIC DNA]</scope>
</reference>
<keyword evidence="2" id="KW-1185">Reference proteome</keyword>
<evidence type="ECO:0000313" key="2">
    <source>
        <dbReference type="Proteomes" id="UP000319466"/>
    </source>
</evidence>
<organism evidence="1 2">
    <name type="scientific">Aeromonas phage LAh_6</name>
    <dbReference type="NCBI Taxonomy" id="2591030"/>
    <lineage>
        <taxon>Viruses</taxon>
        <taxon>Duplodnaviria</taxon>
        <taxon>Heunggongvirae</taxon>
        <taxon>Uroviricota</taxon>
        <taxon>Caudoviricetes</taxon>
        <taxon>Grimontviridae</taxon>
        <taxon>Lahexavirus</taxon>
        <taxon>Lahexavirus LAh6</taxon>
    </lineage>
</organism>
<gene>
    <name evidence="1" type="ORF">LAh6_42</name>
</gene>
<protein>
    <submittedName>
        <fullName evidence="1">Uncharacterized protein</fullName>
    </submittedName>
</protein>
<accession>A0A513ZZY6</accession>
<evidence type="ECO:0000313" key="1">
    <source>
        <dbReference type="EMBL" id="QDH46588.1"/>
    </source>
</evidence>
<dbReference type="EMBL" id="MK838112">
    <property type="protein sequence ID" value="QDH46588.1"/>
    <property type="molecule type" value="Genomic_DNA"/>
</dbReference>